<feature type="compositionally biased region" description="Pro residues" evidence="1">
    <location>
        <begin position="63"/>
        <end position="90"/>
    </location>
</feature>
<keyword evidence="3" id="KW-1185">Reference proteome</keyword>
<reference evidence="2 3" key="1">
    <citation type="submission" date="2018-04" db="EMBL/GenBank/DDBJ databases">
        <authorList>
            <person name="Zhang X."/>
            <person name="Yuan J."/>
            <person name="Li F."/>
            <person name="Xiang J."/>
        </authorList>
    </citation>
    <scope>NUCLEOTIDE SEQUENCE [LARGE SCALE GENOMIC DNA]</scope>
    <source>
        <tissue evidence="2">Muscle</tissue>
    </source>
</reference>
<organism evidence="2 3">
    <name type="scientific">Penaeus vannamei</name>
    <name type="common">Whiteleg shrimp</name>
    <name type="synonym">Litopenaeus vannamei</name>
    <dbReference type="NCBI Taxonomy" id="6689"/>
    <lineage>
        <taxon>Eukaryota</taxon>
        <taxon>Metazoa</taxon>
        <taxon>Ecdysozoa</taxon>
        <taxon>Arthropoda</taxon>
        <taxon>Crustacea</taxon>
        <taxon>Multicrustacea</taxon>
        <taxon>Malacostraca</taxon>
        <taxon>Eumalacostraca</taxon>
        <taxon>Eucarida</taxon>
        <taxon>Decapoda</taxon>
        <taxon>Dendrobranchiata</taxon>
        <taxon>Penaeoidea</taxon>
        <taxon>Penaeidae</taxon>
        <taxon>Penaeus</taxon>
    </lineage>
</organism>
<sequence>MPILPRIHTPPPTSPALTLISRPSITPAVALPPAGEVAAQENLRADNPRPLSAPSRCLNLQPQPRPLGGPRPLPFLCPPPIPGPRLPPQRPGNALLPSTSTFRPSRSAGSGRRRHPLPLQPLPLALDVQREGGSEGAPPPHVAPPLPPCATRPHSYQHPKTFCLIPLAPPPASYHLLPRAPIPSIRQHSASFSCPSPNIPQLRLLPCPLPEEPTTFCLLLPPFPDYPTIFCTCPLPSPPGTYYLMPTSLPPLQQYPTNISSTSPPFPDHPITYSLPHRTTRSYPSSCCSLPPPSYIPKTPSFHPNFLPTFLPIPAATMPGIARALGKYNCLPSGSLVTFDAIRAAVQSPGMQFLSLHHREMRPCRIQTLDPGRKRRANTENPHSSPADDFTRSRGSGGTSPRPNEVTHTSEKRLPRPR</sequence>
<feature type="region of interest" description="Disordered" evidence="1">
    <location>
        <begin position="39"/>
        <end position="150"/>
    </location>
</feature>
<evidence type="ECO:0000313" key="2">
    <source>
        <dbReference type="EMBL" id="ROT68956.1"/>
    </source>
</evidence>
<reference evidence="2 3" key="2">
    <citation type="submission" date="2019-01" db="EMBL/GenBank/DDBJ databases">
        <title>The decoding of complex shrimp genome reveals the adaptation for benthos swimmer, frequently molting mechanism and breeding impact on genome.</title>
        <authorList>
            <person name="Sun Y."/>
            <person name="Gao Y."/>
            <person name="Yu Y."/>
        </authorList>
    </citation>
    <scope>NUCLEOTIDE SEQUENCE [LARGE SCALE GENOMIC DNA]</scope>
    <source>
        <tissue evidence="2">Muscle</tissue>
    </source>
</reference>
<name>A0A3R7LZP7_PENVA</name>
<proteinExistence type="predicted"/>
<gene>
    <name evidence="2" type="ORF">C7M84_012885</name>
</gene>
<evidence type="ECO:0000313" key="3">
    <source>
        <dbReference type="Proteomes" id="UP000283509"/>
    </source>
</evidence>
<dbReference type="Proteomes" id="UP000283509">
    <property type="component" value="Unassembled WGS sequence"/>
</dbReference>
<dbReference type="EMBL" id="QCYY01002617">
    <property type="protein sequence ID" value="ROT68956.1"/>
    <property type="molecule type" value="Genomic_DNA"/>
</dbReference>
<accession>A0A3R7LZP7</accession>
<protein>
    <submittedName>
        <fullName evidence="2">Uncharacterized protein</fullName>
    </submittedName>
</protein>
<evidence type="ECO:0000256" key="1">
    <source>
        <dbReference type="SAM" id="MobiDB-lite"/>
    </source>
</evidence>
<feature type="region of interest" description="Disordered" evidence="1">
    <location>
        <begin position="364"/>
        <end position="418"/>
    </location>
</feature>
<feature type="compositionally biased region" description="Pro residues" evidence="1">
    <location>
        <begin position="137"/>
        <end position="150"/>
    </location>
</feature>
<comment type="caution">
    <text evidence="2">The sequence shown here is derived from an EMBL/GenBank/DDBJ whole genome shotgun (WGS) entry which is preliminary data.</text>
</comment>
<dbReference type="AlphaFoldDB" id="A0A3R7LZP7"/>
<feature type="compositionally biased region" description="Basic and acidic residues" evidence="1">
    <location>
        <begin position="408"/>
        <end position="418"/>
    </location>
</feature>